<evidence type="ECO:0000256" key="1">
    <source>
        <dbReference type="ARBA" id="ARBA00010807"/>
    </source>
</evidence>
<evidence type="ECO:0000256" key="3">
    <source>
        <dbReference type="SAM" id="MobiDB-lite"/>
    </source>
</evidence>
<sequence>MMRAFSFPMSLERVRNKERLEASLAGLCDLSFLKQRQEYLVSSALRMGLQGAEEADPRAQQADPSTRSQGGFTLRQQLVRKGCAFNWINRFQIP</sequence>
<evidence type="ECO:0000256" key="2">
    <source>
        <dbReference type="ARBA" id="ARBA00023054"/>
    </source>
</evidence>
<evidence type="ECO:0000313" key="5">
    <source>
        <dbReference type="Proteomes" id="UP001166093"/>
    </source>
</evidence>
<feature type="non-terminal residue" evidence="4">
    <location>
        <position position="94"/>
    </location>
</feature>
<comment type="caution">
    <text evidence="4">The sequence shown here is derived from an EMBL/GenBank/DDBJ whole genome shotgun (WGS) entry which is preliminary data.</text>
</comment>
<feature type="compositionally biased region" description="Polar residues" evidence="3">
    <location>
        <begin position="62"/>
        <end position="71"/>
    </location>
</feature>
<reference evidence="4" key="1">
    <citation type="journal article" date="2021" name="Cell">
        <title>Tracing the genetic footprints of vertebrate landing in non-teleost ray-finned fishes.</title>
        <authorList>
            <person name="Bi X."/>
            <person name="Wang K."/>
            <person name="Yang L."/>
            <person name="Pan H."/>
            <person name="Jiang H."/>
            <person name="Wei Q."/>
            <person name="Fang M."/>
            <person name="Yu H."/>
            <person name="Zhu C."/>
            <person name="Cai Y."/>
            <person name="He Y."/>
            <person name="Gan X."/>
            <person name="Zeng H."/>
            <person name="Yu D."/>
            <person name="Zhu Y."/>
            <person name="Jiang H."/>
            <person name="Qiu Q."/>
            <person name="Yang H."/>
            <person name="Zhang Y.E."/>
            <person name="Wang W."/>
            <person name="Zhu M."/>
            <person name="He S."/>
            <person name="Zhang G."/>
        </authorList>
    </citation>
    <scope>NUCLEOTIDE SEQUENCE</scope>
    <source>
        <strain evidence="4">Pddl_001</strain>
    </source>
</reference>
<dbReference type="PANTHER" id="PTHR15919:SF1">
    <property type="entry name" value="DAPPER HOMOLOG 3"/>
    <property type="match status" value="1"/>
</dbReference>
<evidence type="ECO:0000313" key="4">
    <source>
        <dbReference type="EMBL" id="MBN3278035.1"/>
    </source>
</evidence>
<accession>A0ABS2XUU7</accession>
<keyword evidence="2" id="KW-0175">Coiled coil</keyword>
<name>A0ABS2XUU7_POLSP</name>
<keyword evidence="5" id="KW-1185">Reference proteome</keyword>
<dbReference type="PANTHER" id="PTHR15919">
    <property type="entry name" value="DAPPER-RELATED"/>
    <property type="match status" value="1"/>
</dbReference>
<dbReference type="Pfam" id="PF15268">
    <property type="entry name" value="Dapper"/>
    <property type="match status" value="1"/>
</dbReference>
<proteinExistence type="inferred from homology"/>
<gene>
    <name evidence="4" type="primary">Dact3</name>
    <name evidence="4" type="ORF">GTO93_0014778</name>
</gene>
<dbReference type="EMBL" id="JAAWVQ010075815">
    <property type="protein sequence ID" value="MBN3278035.1"/>
    <property type="molecule type" value="Genomic_DNA"/>
</dbReference>
<feature type="non-terminal residue" evidence="4">
    <location>
        <position position="1"/>
    </location>
</feature>
<dbReference type="Proteomes" id="UP001166093">
    <property type="component" value="Unassembled WGS sequence"/>
</dbReference>
<protein>
    <submittedName>
        <fullName evidence="4">DACT3 protein</fullName>
    </submittedName>
</protein>
<comment type="similarity">
    <text evidence="1">Belongs to the dapper family.</text>
</comment>
<organism evidence="4 5">
    <name type="scientific">Polyodon spathula</name>
    <name type="common">North American paddlefish</name>
    <name type="synonym">Squalus spathula</name>
    <dbReference type="NCBI Taxonomy" id="7913"/>
    <lineage>
        <taxon>Eukaryota</taxon>
        <taxon>Metazoa</taxon>
        <taxon>Chordata</taxon>
        <taxon>Craniata</taxon>
        <taxon>Vertebrata</taxon>
        <taxon>Euteleostomi</taxon>
        <taxon>Actinopterygii</taxon>
        <taxon>Chondrostei</taxon>
        <taxon>Acipenseriformes</taxon>
        <taxon>Polyodontidae</taxon>
        <taxon>Polyodon</taxon>
    </lineage>
</organism>
<dbReference type="InterPro" id="IPR024843">
    <property type="entry name" value="Dapper"/>
</dbReference>
<feature type="region of interest" description="Disordered" evidence="3">
    <location>
        <begin position="51"/>
        <end position="71"/>
    </location>
</feature>